<dbReference type="InterPro" id="IPR045864">
    <property type="entry name" value="aa-tRNA-synth_II/BPL/LPL"/>
</dbReference>
<comment type="catalytic activity">
    <reaction evidence="9 10">
        <text>tRNA(His) + L-histidine + ATP = L-histidyl-tRNA(His) + AMP + diphosphate + H(+)</text>
        <dbReference type="Rhea" id="RHEA:17313"/>
        <dbReference type="Rhea" id="RHEA-COMP:9665"/>
        <dbReference type="Rhea" id="RHEA-COMP:9689"/>
        <dbReference type="ChEBI" id="CHEBI:15378"/>
        <dbReference type="ChEBI" id="CHEBI:30616"/>
        <dbReference type="ChEBI" id="CHEBI:33019"/>
        <dbReference type="ChEBI" id="CHEBI:57595"/>
        <dbReference type="ChEBI" id="CHEBI:78442"/>
        <dbReference type="ChEBI" id="CHEBI:78527"/>
        <dbReference type="ChEBI" id="CHEBI:456215"/>
        <dbReference type="EC" id="6.1.1.21"/>
    </reaction>
</comment>
<feature type="binding site" evidence="11">
    <location>
        <begin position="84"/>
        <end position="86"/>
    </location>
    <ligand>
        <name>L-histidine</name>
        <dbReference type="ChEBI" id="CHEBI:57595"/>
    </ligand>
</feature>
<accession>A0A380MVY2</accession>
<evidence type="ECO:0000256" key="9">
    <source>
        <dbReference type="ARBA" id="ARBA00047639"/>
    </source>
</evidence>
<dbReference type="HAMAP" id="MF_00127">
    <property type="entry name" value="His_tRNA_synth"/>
    <property type="match status" value="1"/>
</dbReference>
<dbReference type="RefSeq" id="WP_072576935.1">
    <property type="nucleotide sequence ID" value="NZ_LWHB01000118.1"/>
</dbReference>
<dbReference type="InterPro" id="IPR006195">
    <property type="entry name" value="aa-tRNA-synth_II"/>
</dbReference>
<keyword evidence="8 10" id="KW-0030">Aminoacyl-tRNA synthetase</keyword>
<dbReference type="Gene3D" id="3.30.930.10">
    <property type="entry name" value="Bira Bifunctional Protein, Domain 2"/>
    <property type="match status" value="1"/>
</dbReference>
<dbReference type="SUPFAM" id="SSF52954">
    <property type="entry name" value="Class II aaRS ABD-related"/>
    <property type="match status" value="1"/>
</dbReference>
<comment type="similarity">
    <text evidence="1 10">Belongs to the class-II aminoacyl-tRNA synthetase family.</text>
</comment>
<keyword evidence="3 10" id="KW-0963">Cytoplasm</keyword>
<protein>
    <recommendedName>
        <fullName evidence="10">Histidine--tRNA ligase</fullName>
        <ecNumber evidence="10">6.1.1.21</ecNumber>
    </recommendedName>
    <alternativeName>
        <fullName evidence="10">Histidyl-tRNA synthetase</fullName>
        <shortName evidence="10">HisRS</shortName>
    </alternativeName>
</protein>
<keyword evidence="7 10" id="KW-0648">Protein biosynthesis</keyword>
<proteinExistence type="inferred from homology"/>
<evidence type="ECO:0000256" key="7">
    <source>
        <dbReference type="ARBA" id="ARBA00022917"/>
    </source>
</evidence>
<dbReference type="GO" id="GO:0005524">
    <property type="term" value="F:ATP binding"/>
    <property type="evidence" value="ECO:0007669"/>
    <property type="project" value="UniProtKB-UniRule"/>
</dbReference>
<feature type="binding site" evidence="11">
    <location>
        <position position="127"/>
    </location>
    <ligand>
        <name>L-histidine</name>
        <dbReference type="ChEBI" id="CHEBI:57595"/>
    </ligand>
</feature>
<sequence>MSQLAIQSLRGMPDWLPPIADERQILCSRIRAVLAQFGYQAAELPLLEKTQLFKRTIGDETDVVSKEMYSFDDRNRESVTLRPEGTAGVVRAMIQNGLLQQNMRLFIEGPMFRYEKPQEGRYRQFSQISVESFGIATPAMDVELILLAHEVFTQLGIRNAVTLEINTIGLSSERIAFQKALVTHLEQHINELDEDSKRRLSINPLRILDSKDENTRRCLDTAPVLKAYLGEQSQQHFSEVCALLDALEIKYIINPRLVRGLDYYCHTVIEWTTQELGAQGTICAGGRYDGLVEQLGGKSTPAAGFAFGIERILLLAQKFGAFKPIKTDLYLLAVTPKEQAVAMQWAMALRRNNPNLRIVHHNEYQSLKKQFRKADLSGAQWVLVFGSDEVAHQEVTVKNLKNGEQERLTLAQLLAKFAKKEAAEKESKE</sequence>
<comment type="subcellular location">
    <subcellularLocation>
        <location evidence="10">Cytoplasm</location>
    </subcellularLocation>
</comment>
<gene>
    <name evidence="10 13" type="primary">hisS</name>
    <name evidence="13" type="ORF">NCTC13337_01628</name>
</gene>
<evidence type="ECO:0000256" key="8">
    <source>
        <dbReference type="ARBA" id="ARBA00023146"/>
    </source>
</evidence>
<dbReference type="Proteomes" id="UP000254601">
    <property type="component" value="Unassembled WGS sequence"/>
</dbReference>
<evidence type="ECO:0000256" key="3">
    <source>
        <dbReference type="ARBA" id="ARBA00022490"/>
    </source>
</evidence>
<evidence type="ECO:0000313" key="14">
    <source>
        <dbReference type="Proteomes" id="UP000254601"/>
    </source>
</evidence>
<dbReference type="PANTHER" id="PTHR43707">
    <property type="entry name" value="HISTIDYL-TRNA SYNTHETASE"/>
    <property type="match status" value="1"/>
</dbReference>
<dbReference type="InterPro" id="IPR004154">
    <property type="entry name" value="Anticodon-bd"/>
</dbReference>
<dbReference type="AlphaFoldDB" id="A0A380MVY2"/>
<evidence type="ECO:0000313" key="13">
    <source>
        <dbReference type="EMBL" id="SUO95871.1"/>
    </source>
</evidence>
<dbReference type="InterPro" id="IPR004516">
    <property type="entry name" value="HisRS/HisZ"/>
</dbReference>
<dbReference type="PIRSF" id="PIRSF001549">
    <property type="entry name" value="His-tRNA_synth"/>
    <property type="match status" value="1"/>
</dbReference>
<dbReference type="GO" id="GO:0004821">
    <property type="term" value="F:histidine-tRNA ligase activity"/>
    <property type="evidence" value="ECO:0007669"/>
    <property type="project" value="UniProtKB-UniRule"/>
</dbReference>
<dbReference type="PROSITE" id="PS50862">
    <property type="entry name" value="AA_TRNA_LIGASE_II"/>
    <property type="match status" value="1"/>
</dbReference>
<dbReference type="GO" id="GO:0006427">
    <property type="term" value="P:histidyl-tRNA aminoacylation"/>
    <property type="evidence" value="ECO:0007669"/>
    <property type="project" value="UniProtKB-UniRule"/>
</dbReference>
<evidence type="ECO:0000256" key="1">
    <source>
        <dbReference type="ARBA" id="ARBA00008226"/>
    </source>
</evidence>
<dbReference type="OrthoDB" id="9800814at2"/>
<dbReference type="CDD" id="cd00773">
    <property type="entry name" value="HisRS-like_core"/>
    <property type="match status" value="1"/>
</dbReference>
<evidence type="ECO:0000256" key="4">
    <source>
        <dbReference type="ARBA" id="ARBA00022598"/>
    </source>
</evidence>
<feature type="binding site" evidence="11">
    <location>
        <position position="113"/>
    </location>
    <ligand>
        <name>L-histidine</name>
        <dbReference type="ChEBI" id="CHEBI:57595"/>
    </ligand>
</feature>
<keyword evidence="6 10" id="KW-0067">ATP-binding</keyword>
<evidence type="ECO:0000259" key="12">
    <source>
        <dbReference type="PROSITE" id="PS50862"/>
    </source>
</evidence>
<dbReference type="NCBIfam" id="TIGR00442">
    <property type="entry name" value="hisS"/>
    <property type="match status" value="1"/>
</dbReference>
<dbReference type="InterPro" id="IPR041715">
    <property type="entry name" value="HisRS-like_core"/>
</dbReference>
<dbReference type="GO" id="GO:0005737">
    <property type="term" value="C:cytoplasm"/>
    <property type="evidence" value="ECO:0007669"/>
    <property type="project" value="UniProtKB-SubCell"/>
</dbReference>
<dbReference type="PANTHER" id="PTHR43707:SF1">
    <property type="entry name" value="HISTIDINE--TRNA LIGASE, MITOCHONDRIAL-RELATED"/>
    <property type="match status" value="1"/>
</dbReference>
<keyword evidence="4 10" id="KW-0436">Ligase</keyword>
<keyword evidence="14" id="KW-1185">Reference proteome</keyword>
<evidence type="ECO:0000256" key="6">
    <source>
        <dbReference type="ARBA" id="ARBA00022840"/>
    </source>
</evidence>
<dbReference type="InterPro" id="IPR015807">
    <property type="entry name" value="His-tRNA-ligase"/>
</dbReference>
<reference evidence="13 14" key="1">
    <citation type="submission" date="2018-06" db="EMBL/GenBank/DDBJ databases">
        <authorList>
            <consortium name="Pathogen Informatics"/>
            <person name="Doyle S."/>
        </authorList>
    </citation>
    <scope>NUCLEOTIDE SEQUENCE [LARGE SCALE GENOMIC DNA]</scope>
    <source>
        <strain evidence="13 14">NCTC13337</strain>
    </source>
</reference>
<evidence type="ECO:0000256" key="2">
    <source>
        <dbReference type="ARBA" id="ARBA00011738"/>
    </source>
</evidence>
<name>A0A380MVY2_9GAMM</name>
<feature type="domain" description="Aminoacyl-transfer RNA synthetases class-II family profile" evidence="12">
    <location>
        <begin position="30"/>
        <end position="324"/>
    </location>
</feature>
<dbReference type="Pfam" id="PF13393">
    <property type="entry name" value="tRNA-synt_His"/>
    <property type="match status" value="1"/>
</dbReference>
<feature type="binding site" evidence="11">
    <location>
        <begin position="263"/>
        <end position="264"/>
    </location>
    <ligand>
        <name>L-histidine</name>
        <dbReference type="ChEBI" id="CHEBI:57595"/>
    </ligand>
</feature>
<organism evidence="13 14">
    <name type="scientific">Suttonella ornithocola</name>
    <dbReference type="NCBI Taxonomy" id="279832"/>
    <lineage>
        <taxon>Bacteria</taxon>
        <taxon>Pseudomonadati</taxon>
        <taxon>Pseudomonadota</taxon>
        <taxon>Gammaproteobacteria</taxon>
        <taxon>Cardiobacteriales</taxon>
        <taxon>Cardiobacteriaceae</taxon>
        <taxon>Suttonella</taxon>
    </lineage>
</organism>
<dbReference type="EMBL" id="UHIC01000001">
    <property type="protein sequence ID" value="SUO95871.1"/>
    <property type="molecule type" value="Genomic_DNA"/>
</dbReference>
<evidence type="ECO:0000256" key="10">
    <source>
        <dbReference type="HAMAP-Rule" id="MF_00127"/>
    </source>
</evidence>
<comment type="subunit">
    <text evidence="2 10">Homodimer.</text>
</comment>
<keyword evidence="5 10" id="KW-0547">Nucleotide-binding</keyword>
<feature type="binding site" evidence="11">
    <location>
        <position position="131"/>
    </location>
    <ligand>
        <name>L-histidine</name>
        <dbReference type="ChEBI" id="CHEBI:57595"/>
    </ligand>
</feature>
<dbReference type="SUPFAM" id="SSF55681">
    <property type="entry name" value="Class II aaRS and biotin synthetases"/>
    <property type="match status" value="1"/>
</dbReference>
<dbReference type="Gene3D" id="3.40.50.800">
    <property type="entry name" value="Anticodon-binding domain"/>
    <property type="match status" value="1"/>
</dbReference>
<dbReference type="InterPro" id="IPR036621">
    <property type="entry name" value="Anticodon-bd_dom_sf"/>
</dbReference>
<evidence type="ECO:0000256" key="11">
    <source>
        <dbReference type="PIRSR" id="PIRSR001549-1"/>
    </source>
</evidence>
<evidence type="ECO:0000256" key="5">
    <source>
        <dbReference type="ARBA" id="ARBA00022741"/>
    </source>
</evidence>
<dbReference type="EC" id="6.1.1.21" evidence="10"/>
<feature type="binding site" evidence="11">
    <location>
        <position position="259"/>
    </location>
    <ligand>
        <name>L-histidine</name>
        <dbReference type="ChEBI" id="CHEBI:57595"/>
    </ligand>
</feature>
<dbReference type="Pfam" id="PF03129">
    <property type="entry name" value="HGTP_anticodon"/>
    <property type="match status" value="1"/>
</dbReference>